<feature type="transmembrane region" description="Helical" evidence="1">
    <location>
        <begin position="23"/>
        <end position="48"/>
    </location>
</feature>
<accession>A0AAP2E2S5</accession>
<name>A0AAP2E2S5_9BACT</name>
<gene>
    <name evidence="2" type="ORF">KK062_20020</name>
</gene>
<reference evidence="2 3" key="1">
    <citation type="submission" date="2021-05" db="EMBL/GenBank/DDBJ databases">
        <title>A Polyphasic approach of four new species of the genus Ohtaekwangia: Ohtaekwangia histidinii sp. nov., Ohtaekwangia cretensis sp. nov., Ohtaekwangia indiensis sp. nov., Ohtaekwangia reichenbachii sp. nov. from diverse environment.</title>
        <authorList>
            <person name="Octaviana S."/>
        </authorList>
    </citation>
    <scope>NUCLEOTIDE SEQUENCE [LARGE SCALE GENOMIC DNA]</scope>
    <source>
        <strain evidence="2 3">PWU5</strain>
    </source>
</reference>
<protein>
    <submittedName>
        <fullName evidence="2">Uncharacterized protein</fullName>
    </submittedName>
</protein>
<dbReference type="RefSeq" id="WP_254086114.1">
    <property type="nucleotide sequence ID" value="NZ_JAHESE010000023.1"/>
</dbReference>
<evidence type="ECO:0000313" key="2">
    <source>
        <dbReference type="EMBL" id="MBT1710542.1"/>
    </source>
</evidence>
<dbReference type="EMBL" id="JAHESE010000023">
    <property type="protein sequence ID" value="MBT1710542.1"/>
    <property type="molecule type" value="Genomic_DNA"/>
</dbReference>
<keyword evidence="1" id="KW-0812">Transmembrane</keyword>
<evidence type="ECO:0000256" key="1">
    <source>
        <dbReference type="SAM" id="Phobius"/>
    </source>
</evidence>
<dbReference type="Proteomes" id="UP001319080">
    <property type="component" value="Unassembled WGS sequence"/>
</dbReference>
<comment type="caution">
    <text evidence="2">The sequence shown here is derived from an EMBL/GenBank/DDBJ whole genome shotgun (WGS) entry which is preliminary data.</text>
</comment>
<keyword evidence="3" id="KW-1185">Reference proteome</keyword>
<keyword evidence="1" id="KW-1133">Transmembrane helix</keyword>
<organism evidence="2 3">
    <name type="scientific">Dawidia cretensis</name>
    <dbReference type="NCBI Taxonomy" id="2782350"/>
    <lineage>
        <taxon>Bacteria</taxon>
        <taxon>Pseudomonadati</taxon>
        <taxon>Bacteroidota</taxon>
        <taxon>Cytophagia</taxon>
        <taxon>Cytophagales</taxon>
        <taxon>Chryseotaleaceae</taxon>
        <taxon>Dawidia</taxon>
    </lineage>
</organism>
<keyword evidence="1" id="KW-0472">Membrane</keyword>
<dbReference type="AlphaFoldDB" id="A0AAP2E2S5"/>
<evidence type="ECO:0000313" key="3">
    <source>
        <dbReference type="Proteomes" id="UP001319080"/>
    </source>
</evidence>
<sequence length="432" mass="47722">MPHCLHHLAEGWRGLLRKKANAGILQLTLGIAVVIALLCAAMILLAYYSRLSFLQQNIDLTLRDNTLSGIQYVMAHRQSLPFNEPGQRDLFGEGIDTVMVMRKPWGIFEIAVARAQRGRHHASRTAILGAVPDSVGKSAFYTPDNNAPVYLAGHAKLVGTVYASERKFSSGYVDGKGYSRPRFVDGTVRKSAPAMPLPDTILLHEIRKLQHQQPGAYRLKISDRLPAGSAVPFDTPETPYYYSQQVIDLDDSVQGQVIIHSAFRIRVTAYAVLNGVILIAPDIDIDNGFRGTVQCFAERTITVGAESELRYPSALVLLGGERDSTIVVKRDARVSGVVIIPGYDQTIGSRGVFRVEEKAFFHGMAYINGATDIQGTVWGHIMTRTTQARVKESVYGNTILDGEINGRNRSDYMPATLLWGNTNQRVITQWLP</sequence>
<proteinExistence type="predicted"/>